<dbReference type="AlphaFoldDB" id="X6NF47"/>
<evidence type="ECO:0000256" key="1">
    <source>
        <dbReference type="SAM" id="Coils"/>
    </source>
</evidence>
<proteinExistence type="predicted"/>
<comment type="caution">
    <text evidence="3">The sequence shown here is derived from an EMBL/GenBank/DDBJ whole genome shotgun (WGS) entry which is preliminary data.</text>
</comment>
<dbReference type="Proteomes" id="UP000023152">
    <property type="component" value="Unassembled WGS sequence"/>
</dbReference>
<feature type="region of interest" description="Disordered" evidence="2">
    <location>
        <begin position="206"/>
        <end position="229"/>
    </location>
</feature>
<evidence type="ECO:0000256" key="2">
    <source>
        <dbReference type="SAM" id="MobiDB-lite"/>
    </source>
</evidence>
<feature type="region of interest" description="Disordered" evidence="2">
    <location>
        <begin position="54"/>
        <end position="74"/>
    </location>
</feature>
<feature type="compositionally biased region" description="Acidic residues" evidence="2">
    <location>
        <begin position="124"/>
        <end position="136"/>
    </location>
</feature>
<gene>
    <name evidence="3" type="ORF">RFI_12232</name>
</gene>
<accession>X6NF47</accession>
<reference evidence="3 4" key="1">
    <citation type="journal article" date="2013" name="Curr. Biol.">
        <title>The Genome of the Foraminiferan Reticulomyxa filosa.</title>
        <authorList>
            <person name="Glockner G."/>
            <person name="Hulsmann N."/>
            <person name="Schleicher M."/>
            <person name="Noegel A.A."/>
            <person name="Eichinger L."/>
            <person name="Gallinger C."/>
            <person name="Pawlowski J."/>
            <person name="Sierra R."/>
            <person name="Euteneuer U."/>
            <person name="Pillet L."/>
            <person name="Moustafa A."/>
            <person name="Platzer M."/>
            <person name="Groth M."/>
            <person name="Szafranski K."/>
            <person name="Schliwa M."/>
        </authorList>
    </citation>
    <scope>NUCLEOTIDE SEQUENCE [LARGE SCALE GENOMIC DNA]</scope>
</reference>
<feature type="compositionally biased region" description="Low complexity" evidence="2">
    <location>
        <begin position="94"/>
        <end position="104"/>
    </location>
</feature>
<dbReference type="EMBL" id="ASPP01008861">
    <property type="protein sequence ID" value="ETO24925.1"/>
    <property type="molecule type" value="Genomic_DNA"/>
</dbReference>
<sequence>MQPSAYNDKPDDIDKHMYLHLENATDGIHFKPDKESSLANTFHQLPTVHGHTLEPMQTIPPHSHAQSHLEKRHDGESNVQLYTNEARDVNAIQSLSPISLSPSSVTVKPGKRSQPHSRDGKEHDDDDTEEEEEEEEESKRQLQTQPLLQIQTHLDVLIQTDADADVNANGIKINIPERSDSFSSPTFVSMAPRVDANIRLRRDADIVHESRGSGSSLSSKGMTPRSQNSGYDWSLAESTLHQLHVHVKGTTNNQIIARRDSNVAEIDIQQPYVRGATNISSTLQQLVQDLQHDSAVMSHSHNHSRALSNHRNELEAKISDLQDKLKSKDAELEQLRGELKRCIVSKIHLATSTSQQIEKLTKIVHLLLELPVEHFVNRQQMFKCIKCAYHKKQQGDMWFLNANKGFVFRKKKYILNKKKNKKKNFCAYTQKYI</sequence>
<evidence type="ECO:0000313" key="3">
    <source>
        <dbReference type="EMBL" id="ETO24925.1"/>
    </source>
</evidence>
<keyword evidence="1" id="KW-0175">Coiled coil</keyword>
<keyword evidence="4" id="KW-1185">Reference proteome</keyword>
<evidence type="ECO:0000313" key="4">
    <source>
        <dbReference type="Proteomes" id="UP000023152"/>
    </source>
</evidence>
<name>X6NF47_RETFI</name>
<feature type="coiled-coil region" evidence="1">
    <location>
        <begin position="304"/>
        <end position="338"/>
    </location>
</feature>
<protein>
    <submittedName>
        <fullName evidence="3">Uncharacterized protein</fullName>
    </submittedName>
</protein>
<feature type="compositionally biased region" description="Low complexity" evidence="2">
    <location>
        <begin position="212"/>
        <end position="221"/>
    </location>
</feature>
<feature type="region of interest" description="Disordered" evidence="2">
    <location>
        <begin position="93"/>
        <end position="146"/>
    </location>
</feature>
<organism evidence="3 4">
    <name type="scientific">Reticulomyxa filosa</name>
    <dbReference type="NCBI Taxonomy" id="46433"/>
    <lineage>
        <taxon>Eukaryota</taxon>
        <taxon>Sar</taxon>
        <taxon>Rhizaria</taxon>
        <taxon>Retaria</taxon>
        <taxon>Foraminifera</taxon>
        <taxon>Monothalamids</taxon>
        <taxon>Reticulomyxidae</taxon>
        <taxon>Reticulomyxa</taxon>
    </lineage>
</organism>